<dbReference type="Proteomes" id="UP000887560">
    <property type="component" value="Unplaced"/>
</dbReference>
<feature type="region of interest" description="Disordered" evidence="1">
    <location>
        <begin position="489"/>
        <end position="517"/>
    </location>
</feature>
<feature type="compositionally biased region" description="Basic and acidic residues" evidence="1">
    <location>
        <begin position="489"/>
        <end position="500"/>
    </location>
</feature>
<keyword evidence="3" id="KW-1185">Reference proteome</keyword>
<dbReference type="Gene3D" id="1.20.1270.60">
    <property type="entry name" value="Arfaptin homology (AH) domain/BAR domain"/>
    <property type="match status" value="2"/>
</dbReference>
<dbReference type="PANTHER" id="PTHR15708">
    <property type="entry name" value="ACTIN BUNDLING/MISSING IN METASTASIS-RELATED"/>
    <property type="match status" value="1"/>
</dbReference>
<dbReference type="GO" id="GO:0007009">
    <property type="term" value="P:plasma membrane organization"/>
    <property type="evidence" value="ECO:0007669"/>
    <property type="project" value="InterPro"/>
</dbReference>
<dbReference type="WBParaSite" id="scf7180000420122.g4767">
    <property type="protein sequence ID" value="scf7180000420122.g4767"/>
    <property type="gene ID" value="scf7180000420122.g4767"/>
</dbReference>
<dbReference type="SUPFAM" id="SSF103657">
    <property type="entry name" value="BAR/IMD domain-like"/>
    <property type="match status" value="1"/>
</dbReference>
<dbReference type="InterPro" id="IPR030127">
    <property type="entry name" value="MTSS1/MTSS2"/>
</dbReference>
<dbReference type="GO" id="GO:0005543">
    <property type="term" value="F:phospholipid binding"/>
    <property type="evidence" value="ECO:0007669"/>
    <property type="project" value="TreeGrafter"/>
</dbReference>
<organism evidence="3 4">
    <name type="scientific">Meloidogyne floridensis</name>
    <dbReference type="NCBI Taxonomy" id="298350"/>
    <lineage>
        <taxon>Eukaryota</taxon>
        <taxon>Metazoa</taxon>
        <taxon>Ecdysozoa</taxon>
        <taxon>Nematoda</taxon>
        <taxon>Chromadorea</taxon>
        <taxon>Rhabditida</taxon>
        <taxon>Tylenchina</taxon>
        <taxon>Tylenchomorpha</taxon>
        <taxon>Tylenchoidea</taxon>
        <taxon>Meloidogynidae</taxon>
        <taxon>Meloidogyninae</taxon>
        <taxon>Meloidogyne</taxon>
    </lineage>
</organism>
<name>A0A915NT24_9BILA</name>
<dbReference type="GO" id="GO:0003779">
    <property type="term" value="F:actin binding"/>
    <property type="evidence" value="ECO:0007669"/>
    <property type="project" value="InterPro"/>
</dbReference>
<dbReference type="GO" id="GO:0015629">
    <property type="term" value="C:actin cytoskeleton"/>
    <property type="evidence" value="ECO:0007669"/>
    <property type="project" value="TreeGrafter"/>
</dbReference>
<dbReference type="Pfam" id="PF08397">
    <property type="entry name" value="IMD"/>
    <property type="match status" value="1"/>
</dbReference>
<dbReference type="PANTHER" id="PTHR15708:SF4">
    <property type="entry name" value="FI21477P1-RELATED"/>
    <property type="match status" value="1"/>
</dbReference>
<protein>
    <submittedName>
        <fullName evidence="4">IMD domain-containing protein</fullName>
    </submittedName>
</protein>
<dbReference type="GO" id="GO:0009898">
    <property type="term" value="C:cytoplasmic side of plasma membrane"/>
    <property type="evidence" value="ECO:0007669"/>
    <property type="project" value="TreeGrafter"/>
</dbReference>
<reference evidence="4" key="1">
    <citation type="submission" date="2022-11" db="UniProtKB">
        <authorList>
            <consortium name="WormBaseParasite"/>
        </authorList>
    </citation>
    <scope>IDENTIFICATION</scope>
</reference>
<proteinExistence type="predicted"/>
<dbReference type="InterPro" id="IPR027267">
    <property type="entry name" value="AH/BAR_dom_sf"/>
</dbReference>
<evidence type="ECO:0000259" key="2">
    <source>
        <dbReference type="Pfam" id="PF08397"/>
    </source>
</evidence>
<dbReference type="GO" id="GO:0030031">
    <property type="term" value="P:cell projection assembly"/>
    <property type="evidence" value="ECO:0007669"/>
    <property type="project" value="TreeGrafter"/>
</dbReference>
<evidence type="ECO:0000256" key="1">
    <source>
        <dbReference type="SAM" id="MobiDB-lite"/>
    </source>
</evidence>
<feature type="domain" description="IMD" evidence="2">
    <location>
        <begin position="72"/>
        <end position="175"/>
    </location>
</feature>
<sequence length="616" mass="68176">MVVLGSNNASQIFNVLFKEVFSDLKTSNSMWECISTRATKLAAQLNATASALSHFVDALQTVSDCANNVNAAQLNATASALSHFVDALQTVSDCANNVNGISRDIGAALTRYCIRQRNIESGLRKISQPLIEEFAGELERKCADWKHSLVDAERRHQRSCKRLKSLHSSQADTEKRHTFIELLHMQRSHYAGFIALLLPIIESQLNVLDENTHLRQVRDSLEATINGPDAHLLVDALIEDITLCSSSSKTDGKTCDETNKVFEKQNLKQIGVVNDSKRTKILNQQHPFPSTSSMFSINRQNNDNLVVCNRNSMPQQDSQRECFWPPSQLCTSPTHTFIHSDVDTSVPSRYRLPLPDAFIVTSSACSSQNSPTNLIKNKQNFVQQSLPCCSSNCSSIRTVDSGTSYCYSNNSEQHNKGGIITQLRPSSIGSTAIADPTNSVNGSITTNSSAALIAETLQQIDRLGLELDNYCTGLDIENNNEEKKYYDKQENIHTNKDKQKLPPPVPPKRTENFCPPPNVRFRNDSNFFGHEQNKIVQPPPLPERRNSTISAATPTAPSIADIRFAGVFPPPSSMTTSMPISFNSAIPSIKKGPSQIFNHVPNQTETLSSLSNYHNQ</sequence>
<dbReference type="InterPro" id="IPR013606">
    <property type="entry name" value="I-BAR_dom"/>
</dbReference>
<dbReference type="AlphaFoldDB" id="A0A915NT24"/>
<evidence type="ECO:0000313" key="3">
    <source>
        <dbReference type="Proteomes" id="UP000887560"/>
    </source>
</evidence>
<evidence type="ECO:0000313" key="4">
    <source>
        <dbReference type="WBParaSite" id="scf7180000420122.g4767"/>
    </source>
</evidence>
<accession>A0A915NT24</accession>